<keyword evidence="2" id="KW-0067">ATP-binding</keyword>
<name>A0A497JIU0_9ARCH</name>
<dbReference type="EMBL" id="QMWP01000007">
    <property type="protein sequence ID" value="RLG71156.1"/>
    <property type="molecule type" value="Genomic_DNA"/>
</dbReference>
<feature type="domain" description="KaiC" evidence="3">
    <location>
        <begin position="4"/>
        <end position="232"/>
    </location>
</feature>
<dbReference type="SUPFAM" id="SSF52540">
    <property type="entry name" value="P-loop containing nucleoside triphosphate hydrolases"/>
    <property type="match status" value="1"/>
</dbReference>
<evidence type="ECO:0000256" key="2">
    <source>
        <dbReference type="ARBA" id="ARBA00022840"/>
    </source>
</evidence>
<evidence type="ECO:0000313" key="4">
    <source>
        <dbReference type="EMBL" id="RLG71156.1"/>
    </source>
</evidence>
<protein>
    <submittedName>
        <fullName evidence="4">Circadian clock protein KaiC</fullName>
    </submittedName>
</protein>
<gene>
    <name evidence="4" type="ORF">DRO04_00380</name>
</gene>
<evidence type="ECO:0000256" key="1">
    <source>
        <dbReference type="ARBA" id="ARBA00022741"/>
    </source>
</evidence>
<reference evidence="4 5" key="1">
    <citation type="submission" date="2018-06" db="EMBL/GenBank/DDBJ databases">
        <title>Extensive metabolic versatility and redundancy in microbially diverse, dynamic hydrothermal sediments.</title>
        <authorList>
            <person name="Dombrowski N."/>
            <person name="Teske A."/>
            <person name="Baker B.J."/>
        </authorList>
    </citation>
    <scope>NUCLEOTIDE SEQUENCE [LARGE SCALE GENOMIC DNA]</scope>
    <source>
        <strain evidence="4">B51_G17</strain>
    </source>
</reference>
<dbReference type="PANTHER" id="PTHR43637:SF1">
    <property type="entry name" value="UPF0273 PROTEIN TM_0370"/>
    <property type="match status" value="1"/>
</dbReference>
<evidence type="ECO:0000313" key="5">
    <source>
        <dbReference type="Proteomes" id="UP000278031"/>
    </source>
</evidence>
<dbReference type="PROSITE" id="PS51146">
    <property type="entry name" value="KAIC"/>
    <property type="match status" value="1"/>
</dbReference>
<dbReference type="PANTHER" id="PTHR43637">
    <property type="entry name" value="UPF0273 PROTEIN TM_0370"/>
    <property type="match status" value="1"/>
</dbReference>
<keyword evidence="1" id="KW-0547">Nucleotide-binding</keyword>
<dbReference type="CDD" id="cd01124">
    <property type="entry name" value="KaiC-like"/>
    <property type="match status" value="1"/>
</dbReference>
<organism evidence="4 5">
    <name type="scientific">Candidatus Iainarchaeum sp</name>
    <dbReference type="NCBI Taxonomy" id="3101447"/>
    <lineage>
        <taxon>Archaea</taxon>
        <taxon>Candidatus Iainarchaeota</taxon>
        <taxon>Candidatus Iainarchaeia</taxon>
        <taxon>Candidatus Iainarchaeales</taxon>
        <taxon>Candidatus Iainarchaeaceae</taxon>
        <taxon>Candidatus Iainarchaeum</taxon>
    </lineage>
</organism>
<dbReference type="Pfam" id="PF06745">
    <property type="entry name" value="ATPase"/>
    <property type="match status" value="1"/>
</dbReference>
<proteinExistence type="predicted"/>
<dbReference type="AlphaFoldDB" id="A0A497JIU0"/>
<dbReference type="InterPro" id="IPR010624">
    <property type="entry name" value="KaiC_dom"/>
</dbReference>
<dbReference type="Proteomes" id="UP000278031">
    <property type="component" value="Unassembled WGS sequence"/>
</dbReference>
<comment type="caution">
    <text evidence="4">The sequence shown here is derived from an EMBL/GenBank/DDBJ whole genome shotgun (WGS) entry which is preliminary data.</text>
</comment>
<dbReference type="InterPro" id="IPR014774">
    <property type="entry name" value="KaiC-like_dom"/>
</dbReference>
<sequence length="232" mass="25955">MKIERAPTGIKGFDELIEGGLPRNTLILITGPCGTGKTIFGMNFLVGGAKLNEPGIFISLEEKQKPSFEAMKQFGWDLEELEKKNMLIVSEPELYDYDKLLTHIEDLAAKINAKRVVIDSGSFIGNFFKDKFKIRKAMIDLQKVLERINCTGLLINEISEGSSLLSSYGVEEFVADGVIVLHMLKHSDSYHRAIAIRKLFATNHSLKIHPMRIVANKGIVVYPNAKLFDSMP</sequence>
<dbReference type="GO" id="GO:0005524">
    <property type="term" value="F:ATP binding"/>
    <property type="evidence" value="ECO:0007669"/>
    <property type="project" value="UniProtKB-KW"/>
</dbReference>
<dbReference type="Gene3D" id="3.40.50.300">
    <property type="entry name" value="P-loop containing nucleotide triphosphate hydrolases"/>
    <property type="match status" value="1"/>
</dbReference>
<accession>A0A497JIU0</accession>
<evidence type="ECO:0000259" key="3">
    <source>
        <dbReference type="PROSITE" id="PS51146"/>
    </source>
</evidence>
<dbReference type="InterPro" id="IPR027417">
    <property type="entry name" value="P-loop_NTPase"/>
</dbReference>